<dbReference type="AlphaFoldDB" id="A0A5J6GA46"/>
<dbReference type="Pfam" id="PF00011">
    <property type="entry name" value="HSP20"/>
    <property type="match status" value="1"/>
</dbReference>
<organism evidence="4 5">
    <name type="scientific">Streptomyces kanamyceticus</name>
    <dbReference type="NCBI Taxonomy" id="1967"/>
    <lineage>
        <taxon>Bacteria</taxon>
        <taxon>Bacillati</taxon>
        <taxon>Actinomycetota</taxon>
        <taxon>Actinomycetes</taxon>
        <taxon>Kitasatosporales</taxon>
        <taxon>Streptomycetaceae</taxon>
        <taxon>Streptomyces</taxon>
    </lineage>
</organism>
<protein>
    <submittedName>
        <fullName evidence="4">Hsp20/alpha crystallin family protein</fullName>
    </submittedName>
</protein>
<evidence type="ECO:0000256" key="2">
    <source>
        <dbReference type="RuleBase" id="RU003616"/>
    </source>
</evidence>
<dbReference type="CDD" id="cd06464">
    <property type="entry name" value="ACD_sHsps-like"/>
    <property type="match status" value="1"/>
</dbReference>
<dbReference type="PANTHER" id="PTHR11527">
    <property type="entry name" value="HEAT-SHOCK PROTEIN 20 FAMILY MEMBER"/>
    <property type="match status" value="1"/>
</dbReference>
<dbReference type="SUPFAM" id="SSF49764">
    <property type="entry name" value="HSP20-like chaperones"/>
    <property type="match status" value="1"/>
</dbReference>
<dbReference type="Gene3D" id="2.60.40.790">
    <property type="match status" value="1"/>
</dbReference>
<keyword evidence="5" id="KW-1185">Reference proteome</keyword>
<evidence type="ECO:0000313" key="5">
    <source>
        <dbReference type="Proteomes" id="UP000325529"/>
    </source>
</evidence>
<dbReference type="RefSeq" id="WP_055544422.1">
    <property type="nucleotide sequence ID" value="NZ_CP023699.1"/>
</dbReference>
<dbReference type="PROSITE" id="PS01031">
    <property type="entry name" value="SHSP"/>
    <property type="match status" value="1"/>
</dbReference>
<proteinExistence type="inferred from homology"/>
<dbReference type="Proteomes" id="UP000325529">
    <property type="component" value="Chromosome"/>
</dbReference>
<evidence type="ECO:0000313" key="4">
    <source>
        <dbReference type="EMBL" id="QEU90126.1"/>
    </source>
</evidence>
<gene>
    <name evidence="4" type="ORF">CP970_03665</name>
</gene>
<sequence>MSGMADRLPHWPRTLPDLFGWMEAGIPGLYTAPGAHGIRIEESRTEGTYSLRAELPGIDPAKDIDITVTGGVLTLCAERSAETVDKSHSEFRYGSFARVVRLPVDARGEEATADYTDGVLTITVPVPEGSSATRTIPVRHT</sequence>
<dbReference type="KEGG" id="ska:CP970_03665"/>
<evidence type="ECO:0000256" key="1">
    <source>
        <dbReference type="PROSITE-ProRule" id="PRU00285"/>
    </source>
</evidence>
<dbReference type="InterPro" id="IPR002068">
    <property type="entry name" value="A-crystallin/Hsp20_dom"/>
</dbReference>
<reference evidence="4 5" key="1">
    <citation type="submission" date="2017-09" db="EMBL/GenBank/DDBJ databases">
        <authorList>
            <person name="Lee N."/>
            <person name="Cho B.-K."/>
        </authorList>
    </citation>
    <scope>NUCLEOTIDE SEQUENCE [LARGE SCALE GENOMIC DNA]</scope>
    <source>
        <strain evidence="4 5">ATCC 12853</strain>
    </source>
</reference>
<feature type="domain" description="SHSP" evidence="3">
    <location>
        <begin position="31"/>
        <end position="141"/>
    </location>
</feature>
<name>A0A5J6GA46_STRKN</name>
<dbReference type="OrthoDB" id="3855217at2"/>
<dbReference type="InterPro" id="IPR031107">
    <property type="entry name" value="Small_HSP"/>
</dbReference>
<dbReference type="InterPro" id="IPR008978">
    <property type="entry name" value="HSP20-like_chaperone"/>
</dbReference>
<accession>A0A5J6GA46</accession>
<comment type="similarity">
    <text evidence="1 2">Belongs to the small heat shock protein (HSP20) family.</text>
</comment>
<dbReference type="EMBL" id="CP023699">
    <property type="protein sequence ID" value="QEU90126.1"/>
    <property type="molecule type" value="Genomic_DNA"/>
</dbReference>
<evidence type="ECO:0000259" key="3">
    <source>
        <dbReference type="PROSITE" id="PS01031"/>
    </source>
</evidence>